<dbReference type="OrthoDB" id="9785812at2"/>
<dbReference type="SUPFAM" id="SSF50129">
    <property type="entry name" value="GroES-like"/>
    <property type="match status" value="1"/>
</dbReference>
<protein>
    <recommendedName>
        <fullName evidence="4">NADPH:quinone reductase</fullName>
        <ecNumber evidence="4">1.6.5.5</ecNumber>
    </recommendedName>
</protein>
<dbReference type="Pfam" id="PF08240">
    <property type="entry name" value="ADH_N"/>
    <property type="match status" value="1"/>
</dbReference>
<dbReference type="GO" id="GO:0005829">
    <property type="term" value="C:cytosol"/>
    <property type="evidence" value="ECO:0007669"/>
    <property type="project" value="TreeGrafter"/>
</dbReference>
<evidence type="ECO:0000256" key="5">
    <source>
        <dbReference type="ARBA" id="ARBA00048980"/>
    </source>
</evidence>
<dbReference type="InterPro" id="IPR020843">
    <property type="entry name" value="ER"/>
</dbReference>
<evidence type="ECO:0000256" key="3">
    <source>
        <dbReference type="ARBA" id="ARBA00023002"/>
    </source>
</evidence>
<comment type="catalytic activity">
    <reaction evidence="5">
        <text>2 a quinone + NADPH + H(+) = 2 a 1,4-benzosemiquinone + NADP(+)</text>
        <dbReference type="Rhea" id="RHEA:14269"/>
        <dbReference type="ChEBI" id="CHEBI:15378"/>
        <dbReference type="ChEBI" id="CHEBI:57783"/>
        <dbReference type="ChEBI" id="CHEBI:58349"/>
        <dbReference type="ChEBI" id="CHEBI:132124"/>
        <dbReference type="ChEBI" id="CHEBI:134225"/>
        <dbReference type="EC" id="1.6.5.5"/>
    </reaction>
</comment>
<evidence type="ECO:0000313" key="9">
    <source>
        <dbReference type="Proteomes" id="UP000245059"/>
    </source>
</evidence>
<dbReference type="Gene3D" id="3.40.50.720">
    <property type="entry name" value="NAD(P)-binding Rossmann-like Domain"/>
    <property type="match status" value="1"/>
</dbReference>
<dbReference type="InterPro" id="IPR013154">
    <property type="entry name" value="ADH-like_N"/>
</dbReference>
<proteinExistence type="inferred from homology"/>
<dbReference type="InterPro" id="IPR011032">
    <property type="entry name" value="GroES-like_sf"/>
</dbReference>
<gene>
    <name evidence="7" type="ORF">DC077_05960</name>
    <name evidence="8" type="ORF">DC078_05965</name>
</gene>
<keyword evidence="3" id="KW-0560">Oxidoreductase</keyword>
<feature type="domain" description="Enoyl reductase (ER)" evidence="6">
    <location>
        <begin position="11"/>
        <end position="320"/>
    </location>
</feature>
<keyword evidence="10" id="KW-1185">Reference proteome</keyword>
<dbReference type="Proteomes" id="UP000245217">
    <property type="component" value="Unassembled WGS sequence"/>
</dbReference>
<dbReference type="Pfam" id="PF00107">
    <property type="entry name" value="ADH_zinc_N"/>
    <property type="match status" value="1"/>
</dbReference>
<dbReference type="InterPro" id="IPR036291">
    <property type="entry name" value="NAD(P)-bd_dom_sf"/>
</dbReference>
<comment type="caution">
    <text evidence="7">The sequence shown here is derived from an EMBL/GenBank/DDBJ whole genome shotgun (WGS) entry which is preliminary data.</text>
</comment>
<organism evidence="7 9">
    <name type="scientific">Ignatzschineria cameli</name>
    <dbReference type="NCBI Taxonomy" id="2182793"/>
    <lineage>
        <taxon>Bacteria</taxon>
        <taxon>Pseudomonadati</taxon>
        <taxon>Pseudomonadota</taxon>
        <taxon>Gammaproteobacteria</taxon>
        <taxon>Cardiobacteriales</taxon>
        <taxon>Ignatzschineriaceae</taxon>
        <taxon>Ignatzschineria</taxon>
    </lineage>
</organism>
<dbReference type="InterPro" id="IPR047618">
    <property type="entry name" value="QOR-like"/>
</dbReference>
<evidence type="ECO:0000259" key="6">
    <source>
        <dbReference type="SMART" id="SM00829"/>
    </source>
</evidence>
<dbReference type="EMBL" id="QEWV01000004">
    <property type="protein sequence ID" value="PWD92568.1"/>
    <property type="molecule type" value="Genomic_DNA"/>
</dbReference>
<dbReference type="InterPro" id="IPR013149">
    <property type="entry name" value="ADH-like_C"/>
</dbReference>
<dbReference type="RefSeq" id="WP_109201673.1">
    <property type="nucleotide sequence ID" value="NZ_QEWS01000004.1"/>
</dbReference>
<dbReference type="Proteomes" id="UP000245059">
    <property type="component" value="Unassembled WGS sequence"/>
</dbReference>
<reference evidence="7" key="1">
    <citation type="journal article" date="2018" name="Genome Announc.">
        <title>Ignatzschineria cameli sp. nov., isolated from necrotic foot tissue of dromedaries (Camelus dromedarius) and associated maggots (Wohlfahrtia species) in Dubai.</title>
        <authorList>
            <person name="Tsang C.C."/>
            <person name="Tang J.Y."/>
            <person name="Fong J.Y."/>
            <person name="Kinne J."/>
            <person name="Lee H.H."/>
            <person name="Joseph M."/>
            <person name="Jose S."/>
            <person name="Schuster R.K."/>
            <person name="Tang Y."/>
            <person name="Sivakumar S."/>
            <person name="Chen J.H."/>
            <person name="Teng J.L."/>
            <person name="Lau S.K."/>
            <person name="Wernery U."/>
            <person name="Woo P.C."/>
        </authorList>
    </citation>
    <scope>NUCLEOTIDE SEQUENCE</scope>
    <source>
        <strain evidence="7">UAE-HKU57</strain>
        <strain evidence="8">UAE-HKU58</strain>
    </source>
</reference>
<evidence type="ECO:0000313" key="7">
    <source>
        <dbReference type="EMBL" id="PWD86282.1"/>
    </source>
</evidence>
<dbReference type="Gene3D" id="3.90.180.10">
    <property type="entry name" value="Medium-chain alcohol dehydrogenases, catalytic domain"/>
    <property type="match status" value="1"/>
</dbReference>
<evidence type="ECO:0000256" key="1">
    <source>
        <dbReference type="ARBA" id="ARBA00010371"/>
    </source>
</evidence>
<dbReference type="AlphaFoldDB" id="A0A2U2AR56"/>
<dbReference type="PANTHER" id="PTHR48106">
    <property type="entry name" value="QUINONE OXIDOREDUCTASE PIG3-RELATED"/>
    <property type="match status" value="1"/>
</dbReference>
<comment type="similarity">
    <text evidence="1">Belongs to the zinc-containing alcohol dehydrogenase family. Quinone oxidoreductase subfamily.</text>
</comment>
<dbReference type="GO" id="GO:0035925">
    <property type="term" value="F:mRNA 3'-UTR AU-rich region binding"/>
    <property type="evidence" value="ECO:0007669"/>
    <property type="project" value="TreeGrafter"/>
</dbReference>
<evidence type="ECO:0000256" key="2">
    <source>
        <dbReference type="ARBA" id="ARBA00022857"/>
    </source>
</evidence>
<dbReference type="CDD" id="cd05286">
    <property type="entry name" value="QOR2"/>
    <property type="match status" value="1"/>
</dbReference>
<keyword evidence="2" id="KW-0521">NADP</keyword>
<sequence length="322" mass="35156">MSYQITLKAQGDISNFEQQEITLSPPQSGEVRIEQKAIGLNFIDTYHRDGLYQLETPTVIGQEGAGIITAVGEDVTQFNIGDRVCYASVLGAYASERNITTDRLIKIPSSISYEEAASSLIRGGTASYLLFDLFQLKPEHTTLIHAGAGGVGQILIQWAKAIGATVITTVSTEEKAEVVRMLGADLVINYRTEDFVKKVREFIPEGVDVVYDGVGKETFIPSLDTLKPLGMMVSFGNASGAPPAISPLLLLEKGSLFLTRPNLNAYTATKERYRTVMDRWFLALSSGKIKLSLQQKFPLSEVGRAHQALENREIIGSAVLIP</sequence>
<dbReference type="GO" id="GO:0070402">
    <property type="term" value="F:NADPH binding"/>
    <property type="evidence" value="ECO:0007669"/>
    <property type="project" value="TreeGrafter"/>
</dbReference>
<dbReference type="GO" id="GO:0003960">
    <property type="term" value="F:quinone reductase (NADPH) activity"/>
    <property type="evidence" value="ECO:0007669"/>
    <property type="project" value="UniProtKB-EC"/>
</dbReference>
<reference evidence="9 10" key="2">
    <citation type="submission" date="2018-05" db="EMBL/GenBank/DDBJ databases">
        <title>Ignatzschineria dubaiensis sp. nov., isolated from necrotic foot tissues of dromedaries (Camelus dromedarius) and associated maggots in Dubai, United Arab Emirates.</title>
        <authorList>
            <person name="Tsang C.C."/>
            <person name="Tang J.Y.M."/>
            <person name="Fong J.Y.H."/>
            <person name="Kinne J."/>
            <person name="Lee H.H."/>
            <person name="Joseph M."/>
            <person name="Jose S."/>
            <person name="Schuster R.K."/>
            <person name="Tang Y."/>
            <person name="Sivakumar S."/>
            <person name="Chen J.H.K."/>
            <person name="Teng J.L.L."/>
            <person name="Lau S.K.P."/>
            <person name="Wernery U."/>
            <person name="Woo P.C.Y."/>
        </authorList>
    </citation>
    <scope>NUCLEOTIDE SEQUENCE [LARGE SCALE GENOMIC DNA]</scope>
    <source>
        <strain evidence="9">UAE-HKU57</strain>
        <strain evidence="10">UAE-HKU58</strain>
    </source>
</reference>
<accession>A0A2U2AR56</accession>
<evidence type="ECO:0000256" key="4">
    <source>
        <dbReference type="ARBA" id="ARBA00038919"/>
    </source>
</evidence>
<dbReference type="FunFam" id="3.40.50.720:FF:000053">
    <property type="entry name" value="Quinone oxidoreductase 1"/>
    <property type="match status" value="1"/>
</dbReference>
<dbReference type="SUPFAM" id="SSF51735">
    <property type="entry name" value="NAD(P)-binding Rossmann-fold domains"/>
    <property type="match status" value="1"/>
</dbReference>
<dbReference type="EC" id="1.6.5.5" evidence="4"/>
<name>A0A2U2AR56_9GAMM</name>
<dbReference type="PANTHER" id="PTHR48106:SF13">
    <property type="entry name" value="QUINONE OXIDOREDUCTASE-RELATED"/>
    <property type="match status" value="1"/>
</dbReference>
<dbReference type="SMART" id="SM00829">
    <property type="entry name" value="PKS_ER"/>
    <property type="match status" value="1"/>
</dbReference>
<evidence type="ECO:0000313" key="10">
    <source>
        <dbReference type="Proteomes" id="UP000245217"/>
    </source>
</evidence>
<evidence type="ECO:0000313" key="8">
    <source>
        <dbReference type="EMBL" id="PWD92568.1"/>
    </source>
</evidence>
<dbReference type="EMBL" id="QEWW01000003">
    <property type="protein sequence ID" value="PWD86282.1"/>
    <property type="molecule type" value="Genomic_DNA"/>
</dbReference>